<reference evidence="3 4" key="1">
    <citation type="journal article" date="2018" name="Mol. Plant">
        <title>The genome of Artemisia annua provides insight into the evolution of Asteraceae family and artemisinin biosynthesis.</title>
        <authorList>
            <person name="Shen Q."/>
            <person name="Zhang L."/>
            <person name="Liao Z."/>
            <person name="Wang S."/>
            <person name="Yan T."/>
            <person name="Shi P."/>
            <person name="Liu M."/>
            <person name="Fu X."/>
            <person name="Pan Q."/>
            <person name="Wang Y."/>
            <person name="Lv Z."/>
            <person name="Lu X."/>
            <person name="Zhang F."/>
            <person name="Jiang W."/>
            <person name="Ma Y."/>
            <person name="Chen M."/>
            <person name="Hao X."/>
            <person name="Li L."/>
            <person name="Tang Y."/>
            <person name="Lv G."/>
            <person name="Zhou Y."/>
            <person name="Sun X."/>
            <person name="Brodelius P.E."/>
            <person name="Rose J.K.C."/>
            <person name="Tang K."/>
        </authorList>
    </citation>
    <scope>NUCLEOTIDE SEQUENCE [LARGE SCALE GENOMIC DNA]</scope>
    <source>
        <strain evidence="4">cv. Huhao1</strain>
        <tissue evidence="3">Leaf</tissue>
    </source>
</reference>
<keyword evidence="1" id="KW-1133">Transmembrane helix</keyword>
<name>A0A2U1LC69_ARTAN</name>
<keyword evidence="1" id="KW-0812">Transmembrane</keyword>
<dbReference type="AlphaFoldDB" id="A0A2U1LC69"/>
<evidence type="ECO:0000313" key="3">
    <source>
        <dbReference type="EMBL" id="PWA46566.1"/>
    </source>
</evidence>
<evidence type="ECO:0000313" key="4">
    <source>
        <dbReference type="Proteomes" id="UP000245207"/>
    </source>
</evidence>
<evidence type="ECO:0000256" key="1">
    <source>
        <dbReference type="SAM" id="Phobius"/>
    </source>
</evidence>
<comment type="caution">
    <text evidence="3">The sequence shown here is derived from an EMBL/GenBank/DDBJ whole genome shotgun (WGS) entry which is preliminary data.</text>
</comment>
<proteinExistence type="predicted"/>
<sequence>MSACFSYLSSRQLCLLLLLALFQLSLSNTKFDDVILRKDSKKQTLLLFKHNLIDEAIDLLLGLVRRVIVANGLGLFVITSLLMFIVFIFLELMVIVMAHIAQIEKTKKHPNKG</sequence>
<dbReference type="EMBL" id="PKPP01010228">
    <property type="protein sequence ID" value="PWA46566.1"/>
    <property type="molecule type" value="Genomic_DNA"/>
</dbReference>
<keyword evidence="2" id="KW-0732">Signal</keyword>
<feature type="chain" id="PRO_5015583220" evidence="2">
    <location>
        <begin position="28"/>
        <end position="113"/>
    </location>
</feature>
<keyword evidence="1" id="KW-0472">Membrane</keyword>
<dbReference type="Proteomes" id="UP000245207">
    <property type="component" value="Unassembled WGS sequence"/>
</dbReference>
<accession>A0A2U1LC69</accession>
<feature type="signal peptide" evidence="2">
    <location>
        <begin position="1"/>
        <end position="27"/>
    </location>
</feature>
<protein>
    <submittedName>
        <fullName evidence="3">Uncharacterized protein</fullName>
    </submittedName>
</protein>
<organism evidence="3 4">
    <name type="scientific">Artemisia annua</name>
    <name type="common">Sweet wormwood</name>
    <dbReference type="NCBI Taxonomy" id="35608"/>
    <lineage>
        <taxon>Eukaryota</taxon>
        <taxon>Viridiplantae</taxon>
        <taxon>Streptophyta</taxon>
        <taxon>Embryophyta</taxon>
        <taxon>Tracheophyta</taxon>
        <taxon>Spermatophyta</taxon>
        <taxon>Magnoliopsida</taxon>
        <taxon>eudicotyledons</taxon>
        <taxon>Gunneridae</taxon>
        <taxon>Pentapetalae</taxon>
        <taxon>asterids</taxon>
        <taxon>campanulids</taxon>
        <taxon>Asterales</taxon>
        <taxon>Asteraceae</taxon>
        <taxon>Asteroideae</taxon>
        <taxon>Anthemideae</taxon>
        <taxon>Artemisiinae</taxon>
        <taxon>Artemisia</taxon>
    </lineage>
</organism>
<gene>
    <name evidence="3" type="ORF">CTI12_AA507470</name>
</gene>
<feature type="transmembrane region" description="Helical" evidence="1">
    <location>
        <begin position="73"/>
        <end position="98"/>
    </location>
</feature>
<evidence type="ECO:0000256" key="2">
    <source>
        <dbReference type="SAM" id="SignalP"/>
    </source>
</evidence>
<keyword evidence="4" id="KW-1185">Reference proteome</keyword>